<dbReference type="AlphaFoldDB" id="A0A0C9Z258"/>
<gene>
    <name evidence="2" type="ORF">CY34DRAFT_19846</name>
</gene>
<feature type="compositionally biased region" description="Polar residues" evidence="1">
    <location>
        <begin position="103"/>
        <end position="134"/>
    </location>
</feature>
<organism evidence="2 3">
    <name type="scientific">Suillus luteus UH-Slu-Lm8-n1</name>
    <dbReference type="NCBI Taxonomy" id="930992"/>
    <lineage>
        <taxon>Eukaryota</taxon>
        <taxon>Fungi</taxon>
        <taxon>Dikarya</taxon>
        <taxon>Basidiomycota</taxon>
        <taxon>Agaricomycotina</taxon>
        <taxon>Agaricomycetes</taxon>
        <taxon>Agaricomycetidae</taxon>
        <taxon>Boletales</taxon>
        <taxon>Suillineae</taxon>
        <taxon>Suillaceae</taxon>
        <taxon>Suillus</taxon>
    </lineage>
</organism>
<protein>
    <submittedName>
        <fullName evidence="2">Uncharacterized protein</fullName>
    </submittedName>
</protein>
<feature type="non-terminal residue" evidence="2">
    <location>
        <position position="1"/>
    </location>
</feature>
<dbReference type="HOGENOM" id="CLU_1451023_0_0_1"/>
<feature type="region of interest" description="Disordered" evidence="1">
    <location>
        <begin position="82"/>
        <end position="153"/>
    </location>
</feature>
<proteinExistence type="predicted"/>
<dbReference type="InParanoid" id="A0A0C9Z258"/>
<dbReference type="Proteomes" id="UP000054485">
    <property type="component" value="Unassembled WGS sequence"/>
</dbReference>
<evidence type="ECO:0000256" key="1">
    <source>
        <dbReference type="SAM" id="MobiDB-lite"/>
    </source>
</evidence>
<reference evidence="2 3" key="1">
    <citation type="submission" date="2014-04" db="EMBL/GenBank/DDBJ databases">
        <authorList>
            <consortium name="DOE Joint Genome Institute"/>
            <person name="Kuo A."/>
            <person name="Ruytinx J."/>
            <person name="Rineau F."/>
            <person name="Colpaert J."/>
            <person name="Kohler A."/>
            <person name="Nagy L.G."/>
            <person name="Floudas D."/>
            <person name="Copeland A."/>
            <person name="Barry K.W."/>
            <person name="Cichocki N."/>
            <person name="Veneault-Fourrey C."/>
            <person name="LaButti K."/>
            <person name="Lindquist E.A."/>
            <person name="Lipzen A."/>
            <person name="Lundell T."/>
            <person name="Morin E."/>
            <person name="Murat C."/>
            <person name="Sun H."/>
            <person name="Tunlid A."/>
            <person name="Henrissat B."/>
            <person name="Grigoriev I.V."/>
            <person name="Hibbett D.S."/>
            <person name="Martin F."/>
            <person name="Nordberg H.P."/>
            <person name="Cantor M.N."/>
            <person name="Hua S.X."/>
        </authorList>
    </citation>
    <scope>NUCLEOTIDE SEQUENCE [LARGE SCALE GENOMIC DNA]</scope>
    <source>
        <strain evidence="2 3">UH-Slu-Lm8-n1</strain>
    </source>
</reference>
<reference evidence="3" key="2">
    <citation type="submission" date="2015-01" db="EMBL/GenBank/DDBJ databases">
        <title>Evolutionary Origins and Diversification of the Mycorrhizal Mutualists.</title>
        <authorList>
            <consortium name="DOE Joint Genome Institute"/>
            <consortium name="Mycorrhizal Genomics Consortium"/>
            <person name="Kohler A."/>
            <person name="Kuo A."/>
            <person name="Nagy L.G."/>
            <person name="Floudas D."/>
            <person name="Copeland A."/>
            <person name="Barry K.W."/>
            <person name="Cichocki N."/>
            <person name="Veneault-Fourrey C."/>
            <person name="LaButti K."/>
            <person name="Lindquist E.A."/>
            <person name="Lipzen A."/>
            <person name="Lundell T."/>
            <person name="Morin E."/>
            <person name="Murat C."/>
            <person name="Riley R."/>
            <person name="Ohm R."/>
            <person name="Sun H."/>
            <person name="Tunlid A."/>
            <person name="Henrissat B."/>
            <person name="Grigoriev I.V."/>
            <person name="Hibbett D.S."/>
            <person name="Martin F."/>
        </authorList>
    </citation>
    <scope>NUCLEOTIDE SEQUENCE [LARGE SCALE GENOMIC DNA]</scope>
    <source>
        <strain evidence="3">UH-Slu-Lm8-n1</strain>
    </source>
</reference>
<dbReference type="OrthoDB" id="2683926at2759"/>
<name>A0A0C9Z258_9AGAM</name>
<sequence>STGCPPEGGRTNDLVRDLLRSELEGHVIFEGDLDIKCSASLFHHFIPKSLLKTKHIAKIKYYGKKNGPPVYFQGTWNFNRKKKPKANEKDSDSGSNDLDDQSHTNTEVADTNTEALDSQGSGLMSQDTDGTWSRNEYDGTAEPGSKRACKPSSTEKDLQYLFKAIQYALRRKLNMQAKLPFQISNIE</sequence>
<accession>A0A0C9Z258</accession>
<evidence type="ECO:0000313" key="3">
    <source>
        <dbReference type="Proteomes" id="UP000054485"/>
    </source>
</evidence>
<keyword evidence="3" id="KW-1185">Reference proteome</keyword>
<evidence type="ECO:0000313" key="2">
    <source>
        <dbReference type="EMBL" id="KIK31515.1"/>
    </source>
</evidence>
<dbReference type="EMBL" id="KN836920">
    <property type="protein sequence ID" value="KIK31515.1"/>
    <property type="molecule type" value="Genomic_DNA"/>
</dbReference>